<accession>A0AAD8P304</accession>
<dbReference type="Proteomes" id="UP001229421">
    <property type="component" value="Unassembled WGS sequence"/>
</dbReference>
<proteinExistence type="predicted"/>
<organism evidence="1 2">
    <name type="scientific">Tagetes erecta</name>
    <name type="common">African marigold</name>
    <dbReference type="NCBI Taxonomy" id="13708"/>
    <lineage>
        <taxon>Eukaryota</taxon>
        <taxon>Viridiplantae</taxon>
        <taxon>Streptophyta</taxon>
        <taxon>Embryophyta</taxon>
        <taxon>Tracheophyta</taxon>
        <taxon>Spermatophyta</taxon>
        <taxon>Magnoliopsida</taxon>
        <taxon>eudicotyledons</taxon>
        <taxon>Gunneridae</taxon>
        <taxon>Pentapetalae</taxon>
        <taxon>asterids</taxon>
        <taxon>campanulids</taxon>
        <taxon>Asterales</taxon>
        <taxon>Asteraceae</taxon>
        <taxon>Asteroideae</taxon>
        <taxon>Heliantheae alliance</taxon>
        <taxon>Tageteae</taxon>
        <taxon>Tagetes</taxon>
    </lineage>
</organism>
<protein>
    <submittedName>
        <fullName evidence="1">Uncharacterized protein</fullName>
    </submittedName>
</protein>
<evidence type="ECO:0000313" key="1">
    <source>
        <dbReference type="EMBL" id="KAK1430294.1"/>
    </source>
</evidence>
<keyword evidence="2" id="KW-1185">Reference proteome</keyword>
<name>A0AAD8P304_TARER</name>
<evidence type="ECO:0000313" key="2">
    <source>
        <dbReference type="Proteomes" id="UP001229421"/>
    </source>
</evidence>
<gene>
    <name evidence="1" type="ORF">QVD17_12936</name>
</gene>
<reference evidence="1" key="1">
    <citation type="journal article" date="2023" name="bioRxiv">
        <title>Improved chromosome-level genome assembly for marigold (Tagetes erecta).</title>
        <authorList>
            <person name="Jiang F."/>
            <person name="Yuan L."/>
            <person name="Wang S."/>
            <person name="Wang H."/>
            <person name="Xu D."/>
            <person name="Wang A."/>
            <person name="Fan W."/>
        </authorList>
    </citation>
    <scope>NUCLEOTIDE SEQUENCE</scope>
    <source>
        <strain evidence="1">WSJ</strain>
        <tissue evidence="1">Leaf</tissue>
    </source>
</reference>
<dbReference type="AlphaFoldDB" id="A0AAD8P304"/>
<sequence>MLYLIPNSSNRLARESKTSDKKNPHLCPPLHSNCHHHHRLTSLAALLPYQVMLEKGDKELVAGGRRKGVCRCLQWLNFERMEMCQMTYGVLRVVHRVEVYTPLAILPYGECN</sequence>
<comment type="caution">
    <text evidence="1">The sequence shown here is derived from an EMBL/GenBank/DDBJ whole genome shotgun (WGS) entry which is preliminary data.</text>
</comment>
<dbReference type="EMBL" id="JAUHHV010000003">
    <property type="protein sequence ID" value="KAK1430294.1"/>
    <property type="molecule type" value="Genomic_DNA"/>
</dbReference>